<reference evidence="1" key="1">
    <citation type="submission" date="2021-06" db="EMBL/GenBank/DDBJ databases">
        <authorList>
            <person name="Kallberg Y."/>
            <person name="Tangrot J."/>
            <person name="Rosling A."/>
        </authorList>
    </citation>
    <scope>NUCLEOTIDE SEQUENCE</scope>
    <source>
        <strain evidence="1">MA461A</strain>
    </source>
</reference>
<protein>
    <submittedName>
        <fullName evidence="1">1532_t:CDS:1</fullName>
    </submittedName>
</protein>
<evidence type="ECO:0000313" key="1">
    <source>
        <dbReference type="EMBL" id="CAG8824529.1"/>
    </source>
</evidence>
<accession>A0ACA9S4C6</accession>
<keyword evidence="2" id="KW-1185">Reference proteome</keyword>
<dbReference type="EMBL" id="CAJVQC010089071">
    <property type="protein sequence ID" value="CAG8824529.1"/>
    <property type="molecule type" value="Genomic_DNA"/>
</dbReference>
<proteinExistence type="predicted"/>
<sequence>KIKHQRRWSMDFGPRNHLNTDLNPDLNTDDVTNIPDDNNVDIALSSSPHSSRRLHSVSPTSSSTVYADSTANDPKSRGMPRLIKFKTGDIIQTLASCRPASTKNGYDFSPPSTPIPFDKNELSDGDNNDEESDVDEVCENTDGNSIDEKRQRKLGQGLLSKIFSSTSFPSSISMTPAARGSLSR</sequence>
<name>A0ACA9S4C6_9GLOM</name>
<feature type="non-terminal residue" evidence="1">
    <location>
        <position position="1"/>
    </location>
</feature>
<evidence type="ECO:0000313" key="2">
    <source>
        <dbReference type="Proteomes" id="UP000789920"/>
    </source>
</evidence>
<comment type="caution">
    <text evidence="1">The sequence shown here is derived from an EMBL/GenBank/DDBJ whole genome shotgun (WGS) entry which is preliminary data.</text>
</comment>
<gene>
    <name evidence="1" type="ORF">RPERSI_LOCUS26271</name>
</gene>
<dbReference type="Proteomes" id="UP000789920">
    <property type="component" value="Unassembled WGS sequence"/>
</dbReference>
<organism evidence="1 2">
    <name type="scientific">Racocetra persica</name>
    <dbReference type="NCBI Taxonomy" id="160502"/>
    <lineage>
        <taxon>Eukaryota</taxon>
        <taxon>Fungi</taxon>
        <taxon>Fungi incertae sedis</taxon>
        <taxon>Mucoromycota</taxon>
        <taxon>Glomeromycotina</taxon>
        <taxon>Glomeromycetes</taxon>
        <taxon>Diversisporales</taxon>
        <taxon>Gigasporaceae</taxon>
        <taxon>Racocetra</taxon>
    </lineage>
</organism>